<dbReference type="Proteomes" id="UP000479293">
    <property type="component" value="Unassembled WGS sequence"/>
</dbReference>
<accession>A0A7C9BAI3</accession>
<reference evidence="2 3" key="1">
    <citation type="submission" date="2019-10" db="EMBL/GenBank/DDBJ databases">
        <title>Draft Genome Sequence of Cytophagaceae sp. SJW1-29.</title>
        <authorList>
            <person name="Choi A."/>
        </authorList>
    </citation>
    <scope>NUCLEOTIDE SEQUENCE [LARGE SCALE GENOMIC DNA]</scope>
    <source>
        <strain evidence="2 3">SJW1-29</strain>
    </source>
</reference>
<comment type="caution">
    <text evidence="2">The sequence shown here is derived from an EMBL/GenBank/DDBJ whole genome shotgun (WGS) entry which is preliminary data.</text>
</comment>
<evidence type="ECO:0000313" key="2">
    <source>
        <dbReference type="EMBL" id="MPR32758.1"/>
    </source>
</evidence>
<protein>
    <submittedName>
        <fullName evidence="2">Uncharacterized protein</fullName>
    </submittedName>
</protein>
<keyword evidence="1" id="KW-1133">Transmembrane helix</keyword>
<feature type="transmembrane region" description="Helical" evidence="1">
    <location>
        <begin position="12"/>
        <end position="32"/>
    </location>
</feature>
<proteinExistence type="predicted"/>
<gene>
    <name evidence="2" type="ORF">GBK04_05155</name>
</gene>
<evidence type="ECO:0000313" key="3">
    <source>
        <dbReference type="Proteomes" id="UP000479293"/>
    </source>
</evidence>
<organism evidence="2 3">
    <name type="scientific">Salmonirosea aquatica</name>
    <dbReference type="NCBI Taxonomy" id="2654236"/>
    <lineage>
        <taxon>Bacteria</taxon>
        <taxon>Pseudomonadati</taxon>
        <taxon>Bacteroidota</taxon>
        <taxon>Cytophagia</taxon>
        <taxon>Cytophagales</taxon>
        <taxon>Spirosomataceae</taxon>
        <taxon>Salmonirosea</taxon>
    </lineage>
</organism>
<sequence length="66" mass="7219">MKSFLQQNALRLFVGSLFILAVVLSMLLFRYANPTTPVPNLPGVTASDTIAGDITIKNLDSLQLIR</sequence>
<name>A0A7C9BAI3_9BACT</name>
<dbReference type="RefSeq" id="WP_152757475.1">
    <property type="nucleotide sequence ID" value="NZ_WHLY01000002.1"/>
</dbReference>
<keyword evidence="3" id="KW-1185">Reference proteome</keyword>
<dbReference type="EMBL" id="WHLY01000002">
    <property type="protein sequence ID" value="MPR32758.1"/>
    <property type="molecule type" value="Genomic_DNA"/>
</dbReference>
<keyword evidence="1" id="KW-0472">Membrane</keyword>
<keyword evidence="1" id="KW-0812">Transmembrane</keyword>
<evidence type="ECO:0000256" key="1">
    <source>
        <dbReference type="SAM" id="Phobius"/>
    </source>
</evidence>
<dbReference type="AlphaFoldDB" id="A0A7C9BAI3"/>